<keyword evidence="2 4" id="KW-0479">Metal-binding</keyword>
<dbReference type="PANTHER" id="PTHR46124">
    <property type="entry name" value="D-AMINOACYL-TRNA DEACYLASE"/>
    <property type="match status" value="1"/>
</dbReference>
<dbReference type="FunFam" id="3.20.20.140:FF:000005">
    <property type="entry name" value="TatD family hydrolase"/>
    <property type="match status" value="1"/>
</dbReference>
<dbReference type="PIRSF" id="PIRSF005902">
    <property type="entry name" value="DNase_TatD"/>
    <property type="match status" value="1"/>
</dbReference>
<dbReference type="GO" id="GO:0016788">
    <property type="term" value="F:hydrolase activity, acting on ester bonds"/>
    <property type="evidence" value="ECO:0007669"/>
    <property type="project" value="InterPro"/>
</dbReference>
<feature type="binding site" evidence="4">
    <location>
        <position position="211"/>
    </location>
    <ligand>
        <name>a divalent metal cation</name>
        <dbReference type="ChEBI" id="CHEBI:60240"/>
        <label>1</label>
    </ligand>
</feature>
<gene>
    <name evidence="5" type="ORF">SAMN05444281_0450</name>
</gene>
<name>A0A1M5SQM3_9FLAO</name>
<feature type="binding site" evidence="4">
    <location>
        <position position="162"/>
    </location>
    <ligand>
        <name>a divalent metal cation</name>
        <dbReference type="ChEBI" id="CHEBI:60240"/>
        <label>2</label>
    </ligand>
</feature>
<dbReference type="Pfam" id="PF01026">
    <property type="entry name" value="TatD_DNase"/>
    <property type="match status" value="1"/>
</dbReference>
<dbReference type="PANTHER" id="PTHR46124:SF4">
    <property type="entry name" value="HYDROLASE TATD"/>
    <property type="match status" value="1"/>
</dbReference>
<protein>
    <submittedName>
        <fullName evidence="5">TatD DNase family protein</fullName>
    </submittedName>
</protein>
<dbReference type="STRING" id="1195760.SAMN05444281_0450"/>
<evidence type="ECO:0000256" key="4">
    <source>
        <dbReference type="PIRSR" id="PIRSR005902-1"/>
    </source>
</evidence>
<dbReference type="NCBIfam" id="TIGR00010">
    <property type="entry name" value="YchF/TatD family DNA exonuclease"/>
    <property type="match status" value="1"/>
</dbReference>
<evidence type="ECO:0000313" key="6">
    <source>
        <dbReference type="Proteomes" id="UP000184109"/>
    </source>
</evidence>
<dbReference type="CDD" id="cd01310">
    <property type="entry name" value="TatD_DNAse"/>
    <property type="match status" value="1"/>
</dbReference>
<dbReference type="SUPFAM" id="SSF51556">
    <property type="entry name" value="Metallo-dependent hydrolases"/>
    <property type="match status" value="1"/>
</dbReference>
<proteinExistence type="inferred from homology"/>
<sequence>MFYNTLIMIFTDTHTHLNSEQFDEDRNEMIQRAIKAGVKRLFIPSVDSNYTQSMFDVAEAFPENVHLMMGVHPTHIKDNYKEELAIAREWLETGKFVAVGEIGIDLYWDDTYVNQQKEAFKTQIQWAKELELPINIHCRNAFKEVFEVLEEEKSDKLFGIFHCFTGTLEDAKKAIGYNLKLGIGGVATFKNGKIDQFLAEIPLEHIVLETDAPYLAPTPFRGKRNESVYVVNVAEKLATIYNKSLDEIAAITTQNSLDIFGV</sequence>
<dbReference type="Proteomes" id="UP000184109">
    <property type="component" value="Unassembled WGS sequence"/>
</dbReference>
<feature type="binding site" evidence="4">
    <location>
        <position position="101"/>
    </location>
    <ligand>
        <name>a divalent metal cation</name>
        <dbReference type="ChEBI" id="CHEBI:60240"/>
        <label>1</label>
    </ligand>
</feature>
<dbReference type="InterPro" id="IPR001130">
    <property type="entry name" value="TatD-like"/>
</dbReference>
<dbReference type="GO" id="GO:0005829">
    <property type="term" value="C:cytosol"/>
    <property type="evidence" value="ECO:0007669"/>
    <property type="project" value="TreeGrafter"/>
</dbReference>
<evidence type="ECO:0000256" key="2">
    <source>
        <dbReference type="ARBA" id="ARBA00022723"/>
    </source>
</evidence>
<reference evidence="6" key="1">
    <citation type="submission" date="2016-11" db="EMBL/GenBank/DDBJ databases">
        <authorList>
            <person name="Varghese N."/>
            <person name="Submissions S."/>
        </authorList>
    </citation>
    <scope>NUCLEOTIDE SEQUENCE [LARGE SCALE GENOMIC DNA]</scope>
    <source>
        <strain evidence="6">DSM 100572</strain>
    </source>
</reference>
<evidence type="ECO:0000313" key="5">
    <source>
        <dbReference type="EMBL" id="SHH40740.1"/>
    </source>
</evidence>
<dbReference type="InterPro" id="IPR015991">
    <property type="entry name" value="TatD/YcfH-like"/>
</dbReference>
<evidence type="ECO:0000256" key="3">
    <source>
        <dbReference type="ARBA" id="ARBA00022801"/>
    </source>
</evidence>
<dbReference type="InterPro" id="IPR032466">
    <property type="entry name" value="Metal_Hydrolase"/>
</dbReference>
<dbReference type="AlphaFoldDB" id="A0A1M5SQM3"/>
<dbReference type="GO" id="GO:0046872">
    <property type="term" value="F:metal ion binding"/>
    <property type="evidence" value="ECO:0007669"/>
    <property type="project" value="UniProtKB-KW"/>
</dbReference>
<accession>A0A1M5SQM3</accession>
<comment type="similarity">
    <text evidence="1">Belongs to the metallo-dependent hydrolases superfamily. TatD-type hydrolase family.</text>
</comment>
<dbReference type="GO" id="GO:0004536">
    <property type="term" value="F:DNA nuclease activity"/>
    <property type="evidence" value="ECO:0007669"/>
    <property type="project" value="InterPro"/>
</dbReference>
<dbReference type="Gene3D" id="3.20.20.140">
    <property type="entry name" value="Metal-dependent hydrolases"/>
    <property type="match status" value="1"/>
</dbReference>
<evidence type="ECO:0000256" key="1">
    <source>
        <dbReference type="ARBA" id="ARBA00009275"/>
    </source>
</evidence>
<organism evidence="5 6">
    <name type="scientific">Wenyingzhuangia marina</name>
    <dbReference type="NCBI Taxonomy" id="1195760"/>
    <lineage>
        <taxon>Bacteria</taxon>
        <taxon>Pseudomonadati</taxon>
        <taxon>Bacteroidota</taxon>
        <taxon>Flavobacteriia</taxon>
        <taxon>Flavobacteriales</taxon>
        <taxon>Flavobacteriaceae</taxon>
        <taxon>Wenyingzhuangia</taxon>
    </lineage>
</organism>
<feature type="binding site" evidence="4">
    <location>
        <position position="137"/>
    </location>
    <ligand>
        <name>a divalent metal cation</name>
        <dbReference type="ChEBI" id="CHEBI:60240"/>
        <label>2</label>
    </ligand>
</feature>
<feature type="binding site" evidence="4">
    <location>
        <position position="16"/>
    </location>
    <ligand>
        <name>a divalent metal cation</name>
        <dbReference type="ChEBI" id="CHEBI:60240"/>
        <label>1</label>
    </ligand>
</feature>
<feature type="binding site" evidence="4">
    <location>
        <position position="14"/>
    </location>
    <ligand>
        <name>a divalent metal cation</name>
        <dbReference type="ChEBI" id="CHEBI:60240"/>
        <label>1</label>
    </ligand>
</feature>
<keyword evidence="3" id="KW-0378">Hydrolase</keyword>
<keyword evidence="6" id="KW-1185">Reference proteome</keyword>
<dbReference type="EMBL" id="FQXQ01000001">
    <property type="protein sequence ID" value="SHH40740.1"/>
    <property type="molecule type" value="Genomic_DNA"/>
</dbReference>